<dbReference type="EMBL" id="FNPH01000008">
    <property type="protein sequence ID" value="SDZ24823.1"/>
    <property type="molecule type" value="Genomic_DNA"/>
</dbReference>
<dbReference type="RefSeq" id="WP_139307370.1">
    <property type="nucleotide sequence ID" value="NZ_FNPH01000008.1"/>
</dbReference>
<evidence type="ECO:0000313" key="3">
    <source>
        <dbReference type="Proteomes" id="UP000242415"/>
    </source>
</evidence>
<feature type="chain" id="PRO_5038411912" description="Lipoprotein" evidence="1">
    <location>
        <begin position="26"/>
        <end position="151"/>
    </location>
</feature>
<evidence type="ECO:0000256" key="1">
    <source>
        <dbReference type="SAM" id="SignalP"/>
    </source>
</evidence>
<dbReference type="AlphaFoldDB" id="A0A1H3RGX1"/>
<sequence>MTAASPGSRRVAGLLAGLACVGAFGAGCGADAPAGSPMTVRLLVRDINIRPAGVDCAGSGAYLYVHRSAPYQVTDRDGAVLHRGELPAGTAVPAFEEDLEVERIPTYCAFAIPVSVPERGGYRLVIDGRPPIELTTDRENPEGPSLVAVIP</sequence>
<protein>
    <recommendedName>
        <fullName evidence="4">Lipoprotein</fullName>
    </recommendedName>
</protein>
<dbReference type="STRING" id="405436.SAMN05444365_10841"/>
<proteinExistence type="predicted"/>
<keyword evidence="3" id="KW-1185">Reference proteome</keyword>
<evidence type="ECO:0008006" key="4">
    <source>
        <dbReference type="Google" id="ProtNLM"/>
    </source>
</evidence>
<reference evidence="3" key="1">
    <citation type="submission" date="2016-10" db="EMBL/GenBank/DDBJ databases">
        <authorList>
            <person name="Varghese N."/>
            <person name="Submissions S."/>
        </authorList>
    </citation>
    <scope>NUCLEOTIDE SEQUENCE [LARGE SCALE GENOMIC DNA]</scope>
    <source>
        <strain evidence="3">DSM 45245</strain>
    </source>
</reference>
<name>A0A1H3RGX1_9ACTN</name>
<dbReference type="OrthoDB" id="3387232at2"/>
<organism evidence="2 3">
    <name type="scientific">Micromonospora pattaloongensis</name>
    <dbReference type="NCBI Taxonomy" id="405436"/>
    <lineage>
        <taxon>Bacteria</taxon>
        <taxon>Bacillati</taxon>
        <taxon>Actinomycetota</taxon>
        <taxon>Actinomycetes</taxon>
        <taxon>Micromonosporales</taxon>
        <taxon>Micromonosporaceae</taxon>
        <taxon>Micromonospora</taxon>
    </lineage>
</organism>
<keyword evidence="1" id="KW-0732">Signal</keyword>
<accession>A0A1H3RGX1</accession>
<dbReference type="Proteomes" id="UP000242415">
    <property type="component" value="Unassembled WGS sequence"/>
</dbReference>
<feature type="signal peptide" evidence="1">
    <location>
        <begin position="1"/>
        <end position="25"/>
    </location>
</feature>
<evidence type="ECO:0000313" key="2">
    <source>
        <dbReference type="EMBL" id="SDZ24823.1"/>
    </source>
</evidence>
<gene>
    <name evidence="2" type="ORF">SAMN05444365_10841</name>
</gene>